<evidence type="ECO:0000313" key="2">
    <source>
        <dbReference type="EMBL" id="SPC75100.1"/>
    </source>
</evidence>
<keyword evidence="1" id="KW-1133">Transmembrane helix</keyword>
<protein>
    <submittedName>
        <fullName evidence="2">Uncharacterized protein</fullName>
    </submittedName>
</protein>
<keyword evidence="1" id="KW-0472">Membrane</keyword>
<evidence type="ECO:0000256" key="1">
    <source>
        <dbReference type="SAM" id="Phobius"/>
    </source>
</evidence>
<gene>
    <name evidence="2" type="ORF">FSB_LOCUS2982</name>
</gene>
<proteinExistence type="predicted"/>
<reference evidence="2" key="1">
    <citation type="submission" date="2018-02" db="EMBL/GenBank/DDBJ databases">
        <authorList>
            <person name="Cohen D.B."/>
            <person name="Kent A.D."/>
        </authorList>
    </citation>
    <scope>NUCLEOTIDE SEQUENCE</scope>
</reference>
<dbReference type="AlphaFoldDB" id="A0A2N9EKD5"/>
<accession>A0A2N9EKD5</accession>
<keyword evidence="1" id="KW-0812">Transmembrane</keyword>
<sequence>MVTSLHLLWTTCRVNVVSDTPILMEEEVAAKVVEEIAVEATNDVEFNESESFDGSDSSESALKSHDFAIDHEAFFPHSKHFCFGSSNEFAVEDEGDFNAAGATESTAVVIQPLTEVDFCGYLVPRDEVQFLEAMWKKYENFISYFKLGVFVGGAMLTLLCCVLAQMRSTNLDDVTEAKILEWKSVVQELMKEGFHLDFILDHFPRLLETYLAKGIVARVTAEAANDVLAKAEIVENASNLLEILVVNDVTALGMIPKQDSHHGRGSGCSHQDRDCDLGRCETADFYEFLLALMGVHHSFIVASANTVMIEKECMNVDWDHLINCWCYNRTLFNRLIKFGVTTKLPAADL</sequence>
<dbReference type="EMBL" id="OIVN01000145">
    <property type="protein sequence ID" value="SPC75100.1"/>
    <property type="molecule type" value="Genomic_DNA"/>
</dbReference>
<name>A0A2N9EKD5_FAGSY</name>
<feature type="transmembrane region" description="Helical" evidence="1">
    <location>
        <begin position="144"/>
        <end position="166"/>
    </location>
</feature>
<organism evidence="2">
    <name type="scientific">Fagus sylvatica</name>
    <name type="common">Beechnut</name>
    <dbReference type="NCBI Taxonomy" id="28930"/>
    <lineage>
        <taxon>Eukaryota</taxon>
        <taxon>Viridiplantae</taxon>
        <taxon>Streptophyta</taxon>
        <taxon>Embryophyta</taxon>
        <taxon>Tracheophyta</taxon>
        <taxon>Spermatophyta</taxon>
        <taxon>Magnoliopsida</taxon>
        <taxon>eudicotyledons</taxon>
        <taxon>Gunneridae</taxon>
        <taxon>Pentapetalae</taxon>
        <taxon>rosids</taxon>
        <taxon>fabids</taxon>
        <taxon>Fagales</taxon>
        <taxon>Fagaceae</taxon>
        <taxon>Fagus</taxon>
    </lineage>
</organism>